<keyword evidence="2" id="KW-0229">DNA integration</keyword>
<dbReference type="InterPro" id="IPR013762">
    <property type="entry name" value="Integrase-like_cat_sf"/>
</dbReference>
<dbReference type="InterPro" id="IPR004107">
    <property type="entry name" value="Integrase_SAM-like_N"/>
</dbReference>
<dbReference type="PANTHER" id="PTHR30349:SF41">
    <property type="entry name" value="INTEGRASE_RECOMBINASE PROTEIN MJ0367-RELATED"/>
    <property type="match status" value="1"/>
</dbReference>
<feature type="domain" description="Tyr recombinase" evidence="6">
    <location>
        <begin position="130"/>
        <end position="306"/>
    </location>
</feature>
<evidence type="ECO:0000256" key="5">
    <source>
        <dbReference type="PROSITE-ProRule" id="PRU01248"/>
    </source>
</evidence>
<keyword evidence="3 5" id="KW-0238">DNA-binding</keyword>
<dbReference type="Gene3D" id="1.10.150.130">
    <property type="match status" value="1"/>
</dbReference>
<sequence>MFVHNGSISISKLEDGPKISLLFPLLNYKICIYYTTCMDEKIVELTNILKLKGYSFRTIKVYSSNISKFISLGYEFTKDSINSYILELIESNRYKENTINQIINSINFYSKYVDKCGIKCGIGFLKKQKILPEVLSIEEVKTVINSISNLKHRVIFTLIYSSGLRVGEVVVLKPEDIDTGRNLIHIKRAKGKKDRYTLLSNKAKELFNYYIDMEKPRDYLFPGAKYSSHISIRSVQAIMNRKVKDLNIKKHVRVHSLRHSFATHLLEQGTDIRYIQELLGHKNIKTTELYTHVALPNIRMIKNPLD</sequence>
<dbReference type="InterPro" id="IPR011010">
    <property type="entry name" value="DNA_brk_join_enz"/>
</dbReference>
<dbReference type="KEGG" id="sper:EW093_08630"/>
<proteinExistence type="inferred from homology"/>
<accession>A0A5C1QDN7</accession>
<protein>
    <submittedName>
        <fullName evidence="8">Integrase</fullName>
    </submittedName>
</protein>
<evidence type="ECO:0000259" key="6">
    <source>
        <dbReference type="PROSITE" id="PS51898"/>
    </source>
</evidence>
<evidence type="ECO:0000256" key="2">
    <source>
        <dbReference type="ARBA" id="ARBA00022908"/>
    </source>
</evidence>
<dbReference type="PROSITE" id="PS51900">
    <property type="entry name" value="CB"/>
    <property type="match status" value="1"/>
</dbReference>
<reference evidence="8 9" key="2">
    <citation type="submission" date="2019-09" db="EMBL/GenBank/DDBJ databases">
        <title>Complete Genome Sequence and Methylome Analysis of free living Spirochaetas.</title>
        <authorList>
            <person name="Leshcheva N."/>
            <person name="Mikheeva N."/>
        </authorList>
    </citation>
    <scope>NUCLEOTIDE SEQUENCE [LARGE SCALE GENOMIC DNA]</scope>
    <source>
        <strain evidence="8 9">P</strain>
    </source>
</reference>
<dbReference type="Pfam" id="PF13495">
    <property type="entry name" value="Phage_int_SAM_4"/>
    <property type="match status" value="1"/>
</dbReference>
<evidence type="ECO:0000313" key="8">
    <source>
        <dbReference type="EMBL" id="QEN04766.1"/>
    </source>
</evidence>
<evidence type="ECO:0000259" key="7">
    <source>
        <dbReference type="PROSITE" id="PS51900"/>
    </source>
</evidence>
<dbReference type="GO" id="GO:0015074">
    <property type="term" value="P:DNA integration"/>
    <property type="evidence" value="ECO:0007669"/>
    <property type="project" value="UniProtKB-KW"/>
</dbReference>
<feature type="domain" description="Core-binding (CB)" evidence="7">
    <location>
        <begin position="36"/>
        <end position="114"/>
    </location>
</feature>
<dbReference type="PANTHER" id="PTHR30349">
    <property type="entry name" value="PHAGE INTEGRASE-RELATED"/>
    <property type="match status" value="1"/>
</dbReference>
<keyword evidence="4" id="KW-0233">DNA recombination</keyword>
<dbReference type="Proteomes" id="UP000323824">
    <property type="component" value="Chromosome"/>
</dbReference>
<dbReference type="AlphaFoldDB" id="A0A5C1QDN7"/>
<comment type="similarity">
    <text evidence="1">Belongs to the 'phage' integrase family.</text>
</comment>
<keyword evidence="9" id="KW-1185">Reference proteome</keyword>
<dbReference type="SUPFAM" id="SSF56349">
    <property type="entry name" value="DNA breaking-rejoining enzymes"/>
    <property type="match status" value="1"/>
</dbReference>
<dbReference type="InterPro" id="IPR050090">
    <property type="entry name" value="Tyrosine_recombinase_XerCD"/>
</dbReference>
<evidence type="ECO:0000313" key="9">
    <source>
        <dbReference type="Proteomes" id="UP000323824"/>
    </source>
</evidence>
<dbReference type="EMBL" id="CP035807">
    <property type="protein sequence ID" value="QEN04766.1"/>
    <property type="molecule type" value="Genomic_DNA"/>
</dbReference>
<dbReference type="InterPro" id="IPR044068">
    <property type="entry name" value="CB"/>
</dbReference>
<evidence type="ECO:0000256" key="4">
    <source>
        <dbReference type="ARBA" id="ARBA00023172"/>
    </source>
</evidence>
<name>A0A5C1QDN7_9SPIO</name>
<gene>
    <name evidence="8" type="ORF">EW093_08630</name>
</gene>
<evidence type="ECO:0000256" key="3">
    <source>
        <dbReference type="ARBA" id="ARBA00023125"/>
    </source>
</evidence>
<evidence type="ECO:0000256" key="1">
    <source>
        <dbReference type="ARBA" id="ARBA00008857"/>
    </source>
</evidence>
<reference evidence="8 9" key="1">
    <citation type="submission" date="2019-02" db="EMBL/GenBank/DDBJ databases">
        <authorList>
            <person name="Fomenkov A."/>
            <person name="Dubinina G."/>
            <person name="Grabovich M."/>
            <person name="Vincze T."/>
            <person name="Roberts R.J."/>
        </authorList>
    </citation>
    <scope>NUCLEOTIDE SEQUENCE [LARGE SCALE GENOMIC DNA]</scope>
    <source>
        <strain evidence="8 9">P</strain>
    </source>
</reference>
<dbReference type="Pfam" id="PF00589">
    <property type="entry name" value="Phage_integrase"/>
    <property type="match status" value="1"/>
</dbReference>
<dbReference type="InterPro" id="IPR002104">
    <property type="entry name" value="Integrase_catalytic"/>
</dbReference>
<dbReference type="Gene3D" id="1.10.443.10">
    <property type="entry name" value="Intergrase catalytic core"/>
    <property type="match status" value="1"/>
</dbReference>
<dbReference type="GO" id="GO:0003677">
    <property type="term" value="F:DNA binding"/>
    <property type="evidence" value="ECO:0007669"/>
    <property type="project" value="UniProtKB-UniRule"/>
</dbReference>
<dbReference type="InterPro" id="IPR010998">
    <property type="entry name" value="Integrase_recombinase_N"/>
</dbReference>
<dbReference type="GO" id="GO:0006310">
    <property type="term" value="P:DNA recombination"/>
    <property type="evidence" value="ECO:0007669"/>
    <property type="project" value="UniProtKB-KW"/>
</dbReference>
<dbReference type="PROSITE" id="PS51898">
    <property type="entry name" value="TYR_RECOMBINASE"/>
    <property type="match status" value="1"/>
</dbReference>
<organism evidence="8 9">
    <name type="scientific">Thiospirochaeta perfilievii</name>
    <dbReference type="NCBI Taxonomy" id="252967"/>
    <lineage>
        <taxon>Bacteria</taxon>
        <taxon>Pseudomonadati</taxon>
        <taxon>Spirochaetota</taxon>
        <taxon>Spirochaetia</taxon>
        <taxon>Spirochaetales</taxon>
        <taxon>Spirochaetaceae</taxon>
        <taxon>Thiospirochaeta</taxon>
    </lineage>
</organism>